<feature type="compositionally biased region" description="Basic and acidic residues" evidence="1">
    <location>
        <begin position="169"/>
        <end position="187"/>
    </location>
</feature>
<feature type="domain" description="C2H2-type" evidence="2">
    <location>
        <begin position="290"/>
        <end position="314"/>
    </location>
</feature>
<evidence type="ECO:0000313" key="3">
    <source>
        <dbReference type="Proteomes" id="UP000322000"/>
    </source>
</evidence>
<dbReference type="RefSeq" id="XP_026729080.1">
    <property type="nucleotide sequence ID" value="XM_026873279.1"/>
</dbReference>
<feature type="region of interest" description="Disordered" evidence="1">
    <location>
        <begin position="89"/>
        <end position="187"/>
    </location>
</feature>
<feature type="compositionally biased region" description="Basic and acidic residues" evidence="1">
    <location>
        <begin position="371"/>
        <end position="399"/>
    </location>
</feature>
<feature type="compositionally biased region" description="Basic residues" evidence="1">
    <location>
        <begin position="632"/>
        <end position="648"/>
    </location>
</feature>
<dbReference type="SMART" id="SM00355">
    <property type="entry name" value="ZnF_C2H2"/>
    <property type="match status" value="3"/>
</dbReference>
<feature type="compositionally biased region" description="Acidic residues" evidence="1">
    <location>
        <begin position="555"/>
        <end position="573"/>
    </location>
</feature>
<dbReference type="PANTHER" id="PTHR15491">
    <property type="match status" value="1"/>
</dbReference>
<feature type="compositionally biased region" description="Acidic residues" evidence="1">
    <location>
        <begin position="158"/>
        <end position="168"/>
    </location>
</feature>
<dbReference type="PANTHER" id="PTHR15491:SF9">
    <property type="entry name" value="CIP1-INTERACTING ZINC FINGER PROTEIN"/>
    <property type="match status" value="1"/>
</dbReference>
<evidence type="ECO:0000256" key="1">
    <source>
        <dbReference type="SAM" id="MobiDB-lite"/>
    </source>
</evidence>
<feature type="region of interest" description="Disordered" evidence="1">
    <location>
        <begin position="555"/>
        <end position="648"/>
    </location>
</feature>
<feature type="compositionally biased region" description="Polar residues" evidence="1">
    <location>
        <begin position="1"/>
        <end position="10"/>
    </location>
</feature>
<reference evidence="4" key="1">
    <citation type="submission" date="2025-08" db="UniProtKB">
        <authorList>
            <consortium name="RefSeq"/>
        </authorList>
    </citation>
    <scope>IDENTIFICATION</scope>
</reference>
<feature type="compositionally biased region" description="Basic and acidic residues" evidence="1">
    <location>
        <begin position="12"/>
        <end position="23"/>
    </location>
</feature>
<dbReference type="InParanoid" id="A0A7E5VLA1"/>
<accession>A0A7E5VLA1</accession>
<dbReference type="GO" id="GO:0005634">
    <property type="term" value="C:nucleus"/>
    <property type="evidence" value="ECO:0007669"/>
    <property type="project" value="TreeGrafter"/>
</dbReference>
<feature type="compositionally biased region" description="Basic and acidic residues" evidence="1">
    <location>
        <begin position="346"/>
        <end position="362"/>
    </location>
</feature>
<feature type="compositionally biased region" description="Polar residues" evidence="1">
    <location>
        <begin position="102"/>
        <end position="125"/>
    </location>
</feature>
<dbReference type="OrthoDB" id="6378952at2759"/>
<dbReference type="InterPro" id="IPR036236">
    <property type="entry name" value="Znf_C2H2_sf"/>
</dbReference>
<sequence length="648" mass="73462">MANRRPQNGNGRRMDFQRNDRGKNFGRSGVSPWQGGGPGGGLPNLLPLSGGSTEATLALASNIINLLQPRQNPVPSLLDMPIRRDFGPNMGRYDRGYGPNRMGNQGNFRRTGTYNRSGERINNNRKPYRPNDGQRQQNKSSPKKEADSKAKPVKESETNEGTEGEAQDQQDKDKDEEVKKEAPKTRYDDINPQLLKCHICNKSMWDGRSFENHLSGRAHAIMMTKTAESYALTADTMRQEFKIREMKRTRKAGQQPARDFYCAMCDMYAADGAIHRTTVGHRKLKKYLHPTCTSCHKEMPTRIELDEHRLTAEHLKNMQDKQEIITKPKPEVMVISTLNMEQLYLREDRQRRRRNDDKKDDDKDADDAEVKEEKTDNQEDAIKKEKDNADIKPDVEPKKLDSIDSENTVLDYNEGDDVSKLTQDMFPAYSTERGVGQSFLSEFRCVQCRLCRKLLDCPATAQVHLRTWRHHQLFTRLLAEKSGTQLPHPDSGKLFLQNSDSGKRPLNAEDSSEAKRRKIDDAQEAEQNGHEEGKEEPLDSAAEDAILAKDDDVEMSAADELDNWEQTVDEILDDEKAADEAEQKKTEEAAKAAEEEKSKAAEPVQPAKPQEPEKPKTPTPTVVAGVDDKPRNSPRGRGRPRARGRGRY</sequence>
<gene>
    <name evidence="4" type="primary">LOC113494806</name>
</gene>
<evidence type="ECO:0000259" key="2">
    <source>
        <dbReference type="SMART" id="SM00355"/>
    </source>
</evidence>
<dbReference type="InterPro" id="IPR026811">
    <property type="entry name" value="CIZ1"/>
</dbReference>
<organism evidence="3 4">
    <name type="scientific">Trichoplusia ni</name>
    <name type="common">Cabbage looper</name>
    <dbReference type="NCBI Taxonomy" id="7111"/>
    <lineage>
        <taxon>Eukaryota</taxon>
        <taxon>Metazoa</taxon>
        <taxon>Ecdysozoa</taxon>
        <taxon>Arthropoda</taxon>
        <taxon>Hexapoda</taxon>
        <taxon>Insecta</taxon>
        <taxon>Pterygota</taxon>
        <taxon>Neoptera</taxon>
        <taxon>Endopterygota</taxon>
        <taxon>Lepidoptera</taxon>
        <taxon>Glossata</taxon>
        <taxon>Ditrysia</taxon>
        <taxon>Noctuoidea</taxon>
        <taxon>Noctuidae</taxon>
        <taxon>Plusiinae</taxon>
        <taxon>Trichoplusia</taxon>
    </lineage>
</organism>
<feature type="region of interest" description="Disordered" evidence="1">
    <location>
        <begin position="346"/>
        <end position="399"/>
    </location>
</feature>
<dbReference type="SUPFAM" id="SSF57667">
    <property type="entry name" value="beta-beta-alpha zinc fingers"/>
    <property type="match status" value="1"/>
</dbReference>
<keyword evidence="3" id="KW-1185">Reference proteome</keyword>
<dbReference type="FunCoup" id="A0A7E5VLA1">
    <property type="interactions" value="578"/>
</dbReference>
<proteinExistence type="predicted"/>
<feature type="domain" description="C2H2-type" evidence="2">
    <location>
        <begin position="446"/>
        <end position="470"/>
    </location>
</feature>
<feature type="compositionally biased region" description="Basic and acidic residues" evidence="1">
    <location>
        <begin position="142"/>
        <end position="157"/>
    </location>
</feature>
<protein>
    <submittedName>
        <fullName evidence="4">Zinc finger protein on ecdysone puffs isoform X1</fullName>
    </submittedName>
</protein>
<dbReference type="InterPro" id="IPR013087">
    <property type="entry name" value="Znf_C2H2_type"/>
</dbReference>
<feature type="domain" description="C2H2-type" evidence="2">
    <location>
        <begin position="195"/>
        <end position="219"/>
    </location>
</feature>
<dbReference type="Proteomes" id="UP000322000">
    <property type="component" value="Chromosome 6"/>
</dbReference>
<feature type="region of interest" description="Disordered" evidence="1">
    <location>
        <begin position="483"/>
        <end position="540"/>
    </location>
</feature>
<feature type="compositionally biased region" description="Basic and acidic residues" evidence="1">
    <location>
        <begin position="501"/>
        <end position="537"/>
    </location>
</feature>
<dbReference type="KEGG" id="tnl:113494806"/>
<feature type="region of interest" description="Disordered" evidence="1">
    <location>
        <begin position="1"/>
        <end position="47"/>
    </location>
</feature>
<evidence type="ECO:0000313" key="4">
    <source>
        <dbReference type="RefSeq" id="XP_026729080.1"/>
    </source>
</evidence>
<dbReference type="CTD" id="45961"/>
<feature type="compositionally biased region" description="Basic and acidic residues" evidence="1">
    <location>
        <begin position="574"/>
        <end position="600"/>
    </location>
</feature>
<dbReference type="GeneID" id="113494806"/>
<name>A0A7E5VLA1_TRINI</name>
<dbReference type="AlphaFoldDB" id="A0A7E5VLA1"/>